<dbReference type="Gene3D" id="6.10.250.2460">
    <property type="match status" value="1"/>
</dbReference>
<dbReference type="PANTHER" id="PTHR13710:SF152">
    <property type="entry name" value="ATP-DEPENDENT DNA HELICASE Q5"/>
    <property type="match status" value="1"/>
</dbReference>
<evidence type="ECO:0000256" key="3">
    <source>
        <dbReference type="ARBA" id="ARBA00022741"/>
    </source>
</evidence>
<dbReference type="GO" id="GO:0005524">
    <property type="term" value="F:ATP binding"/>
    <property type="evidence" value="ECO:0007669"/>
    <property type="project" value="UniProtKB-KW"/>
</dbReference>
<dbReference type="InterPro" id="IPR032284">
    <property type="entry name" value="RecQ_Zn-bd"/>
</dbReference>
<feature type="compositionally biased region" description="Basic and acidic residues" evidence="11">
    <location>
        <begin position="862"/>
        <end position="872"/>
    </location>
</feature>
<evidence type="ECO:0000259" key="13">
    <source>
        <dbReference type="PROSITE" id="PS51194"/>
    </source>
</evidence>
<dbReference type="Gene3D" id="6.10.250.3140">
    <property type="match status" value="1"/>
</dbReference>
<dbReference type="PROSITE" id="PS51194">
    <property type="entry name" value="HELICASE_CTER"/>
    <property type="match status" value="1"/>
</dbReference>
<dbReference type="InterPro" id="IPR011545">
    <property type="entry name" value="DEAD/DEAH_box_helicase_dom"/>
</dbReference>
<dbReference type="PROSITE" id="PS51192">
    <property type="entry name" value="HELICASE_ATP_BIND_1"/>
    <property type="match status" value="1"/>
</dbReference>
<dbReference type="InterPro" id="IPR004589">
    <property type="entry name" value="DNA_helicase_ATP-dep_RecQ"/>
</dbReference>
<dbReference type="FunFam" id="3.40.50.300:FF:000614">
    <property type="entry name" value="ATP-dependent DNA helicase"/>
    <property type="match status" value="1"/>
</dbReference>
<dbReference type="AlphaFoldDB" id="A0AAD9DYY2"/>
<keyword evidence="4" id="KW-0378">Hydrolase</keyword>
<dbReference type="Pfam" id="PF00271">
    <property type="entry name" value="Helicase_C"/>
    <property type="match status" value="1"/>
</dbReference>
<dbReference type="InterPro" id="IPR001650">
    <property type="entry name" value="Helicase_C-like"/>
</dbReference>
<proteinExistence type="inferred from homology"/>
<dbReference type="GO" id="GO:0005634">
    <property type="term" value="C:nucleus"/>
    <property type="evidence" value="ECO:0007669"/>
    <property type="project" value="TreeGrafter"/>
</dbReference>
<dbReference type="EC" id="5.6.2.4" evidence="10"/>
<comment type="catalytic activity">
    <reaction evidence="9">
        <text>Couples ATP hydrolysis with the unwinding of duplex DNA by translocating in the 3'-5' direction.</text>
        <dbReference type="EC" id="5.6.2.4"/>
    </reaction>
</comment>
<evidence type="ECO:0000313" key="15">
    <source>
        <dbReference type="Proteomes" id="UP001239994"/>
    </source>
</evidence>
<dbReference type="InterPro" id="IPR013257">
    <property type="entry name" value="SRI"/>
</dbReference>
<organism evidence="14 15">
    <name type="scientific">Electrophorus voltai</name>
    <dbReference type="NCBI Taxonomy" id="2609070"/>
    <lineage>
        <taxon>Eukaryota</taxon>
        <taxon>Metazoa</taxon>
        <taxon>Chordata</taxon>
        <taxon>Craniata</taxon>
        <taxon>Vertebrata</taxon>
        <taxon>Euteleostomi</taxon>
        <taxon>Actinopterygii</taxon>
        <taxon>Neopterygii</taxon>
        <taxon>Teleostei</taxon>
        <taxon>Ostariophysi</taxon>
        <taxon>Gymnotiformes</taxon>
        <taxon>Gymnotoidei</taxon>
        <taxon>Gymnotidae</taxon>
        <taxon>Electrophorus</taxon>
    </lineage>
</organism>
<keyword evidence="3" id="KW-0547">Nucleotide-binding</keyword>
<evidence type="ECO:0000256" key="11">
    <source>
        <dbReference type="SAM" id="MobiDB-lite"/>
    </source>
</evidence>
<evidence type="ECO:0000256" key="9">
    <source>
        <dbReference type="ARBA" id="ARBA00034617"/>
    </source>
</evidence>
<keyword evidence="5" id="KW-0347">Helicase</keyword>
<dbReference type="SMART" id="SM00490">
    <property type="entry name" value="HELICc"/>
    <property type="match status" value="1"/>
</dbReference>
<sequence length="1087" mass="119939">MTAVERTLKTRFGFEKFRSRQQEDVVRAVIKGERDVFVCMPTGAGKSLCYQLPAVLATGITLVISPLIALIQNTASHQTLGKAAELNNFRYTAARGTHSSDARSFRRLGWSPSGPDAFNGFSSCRALSTLPSKNSTLYTRGKSFCRLTSEPFSLKSNHRSDLCSSGLERTTLSSLGLDSSAFGRVLPSLDQVEHLKTLNILASSINSKLPLEERRQILADLESESPRLKLLYITPEMVASPSFQPCLNSICSRGLLALLAVDEAHCVSQWGHDFRPDYLKLGELRSRLPGVPCVALTATAPKRVQEDIAHALRLKSPLTFVLPVFRKNLKYDVIFRDLLPDPYIHLHAFAKEALGGSMAEKGCGIVYCRTRESCEDVAHRLTKLGIMAKPYHAAGLKAGDRTTSQADWMEGRVAVIVATISFGMGVDKADVRFVAHWNLAKSLASYYQESGRAGRDGLPSFCRMYYSPKDRDQLNFLIRKEEKRGSQKELDKAPILDFEAMVAFCEKEGCRHATISQFFGDQKPNCDGACDFCHNPKVVRAQLERASALSTRTEPARRSEPRGPFGFDPELYAGGRKGYGFESDEYVFLDADCQLKEACSQRIPRLSVKVTVKMTEQNSCFAEVPPACYACCLDGGALELTREHCLALLHEYLTNHRVEVDDSDSTDTLSQAVEIEHEVFRACKNATLYRAAVLKKVSDLKKGSGHAEAPPVDEDGNACSSCVNGGEAKIAQEEAATSSSSCIPEEQQGFTPASQVYSLKRKRVGAGFRGSSNPFQTAAELLKTSQHEVFSAGLTPQGPARKEEEQEEKPEAKRTRTSLSVSSGSKDHTSLDSSSKSWGKPLSKKEQKRANAAKDSYCISRYFEKKKMESTQRESNTVPEPEEGGPTLVTAPEWKGSTIASPTDMKAKNTGCSKDVESRSQNPRLVVNPPVDVTMYQAVKETARIEEAMRESESATLLELQREEPQSGVQQLSPGVVISASALDQPSGRAAFPCVSRPPSNCKRRVTFDPVVHESKVDTENRYTKQLLPEAVTLKEAANIVVRVLDPFYKKGKFATKDLFKSFARFLSHLLVEGKAKDQAKEDCYYQ</sequence>
<feature type="domain" description="Helicase ATP-binding" evidence="12">
    <location>
        <begin position="27"/>
        <end position="318"/>
    </location>
</feature>
<keyword evidence="7" id="KW-0413">Isomerase</keyword>
<evidence type="ECO:0000256" key="1">
    <source>
        <dbReference type="ARBA" id="ARBA00004123"/>
    </source>
</evidence>
<dbReference type="Pfam" id="PF06959">
    <property type="entry name" value="RecQ5"/>
    <property type="match status" value="1"/>
</dbReference>
<evidence type="ECO:0000256" key="4">
    <source>
        <dbReference type="ARBA" id="ARBA00022801"/>
    </source>
</evidence>
<comment type="caution">
    <text evidence="14">The sequence shown here is derived from an EMBL/GenBank/DDBJ whole genome shotgun (WGS) entry which is preliminary data.</text>
</comment>
<evidence type="ECO:0000256" key="8">
    <source>
        <dbReference type="ARBA" id="ARBA00023242"/>
    </source>
</evidence>
<dbReference type="GO" id="GO:0003676">
    <property type="term" value="F:nucleic acid binding"/>
    <property type="evidence" value="ECO:0007669"/>
    <property type="project" value="InterPro"/>
</dbReference>
<gene>
    <name evidence="14" type="ORF">P4O66_007469</name>
</gene>
<dbReference type="Pfam" id="PF00270">
    <property type="entry name" value="DEAD"/>
    <property type="match status" value="2"/>
</dbReference>
<dbReference type="Proteomes" id="UP001239994">
    <property type="component" value="Unassembled WGS sequence"/>
</dbReference>
<dbReference type="EMBL" id="JAROKS010000012">
    <property type="protein sequence ID" value="KAK1799216.1"/>
    <property type="molecule type" value="Genomic_DNA"/>
</dbReference>
<dbReference type="SUPFAM" id="SSF52540">
    <property type="entry name" value="P-loop containing nucleoside triphosphate hydrolases"/>
    <property type="match status" value="2"/>
</dbReference>
<name>A0AAD9DYY2_9TELE</name>
<keyword evidence="6" id="KW-0067">ATP-binding</keyword>
<comment type="similarity">
    <text evidence="2">Belongs to the helicase family. RecQ subfamily.</text>
</comment>
<dbReference type="CDD" id="cd18794">
    <property type="entry name" value="SF2_C_RecQ"/>
    <property type="match status" value="1"/>
</dbReference>
<protein>
    <recommendedName>
        <fullName evidence="10">DNA 3'-5' helicase</fullName>
        <ecNumber evidence="10">5.6.2.4</ecNumber>
    </recommendedName>
</protein>
<feature type="domain" description="Helicase C-terminal" evidence="13">
    <location>
        <begin position="341"/>
        <end position="499"/>
    </location>
</feature>
<dbReference type="GO" id="GO:0006355">
    <property type="term" value="P:regulation of DNA-templated transcription"/>
    <property type="evidence" value="ECO:0007669"/>
    <property type="project" value="InterPro"/>
</dbReference>
<evidence type="ECO:0000256" key="6">
    <source>
        <dbReference type="ARBA" id="ARBA00022840"/>
    </source>
</evidence>
<dbReference type="GO" id="GO:0043138">
    <property type="term" value="F:3'-5' DNA helicase activity"/>
    <property type="evidence" value="ECO:0007669"/>
    <property type="project" value="UniProtKB-EC"/>
</dbReference>
<evidence type="ECO:0000313" key="14">
    <source>
        <dbReference type="EMBL" id="KAK1799216.1"/>
    </source>
</evidence>
<dbReference type="GO" id="GO:0000724">
    <property type="term" value="P:double-strand break repair via homologous recombination"/>
    <property type="evidence" value="ECO:0007669"/>
    <property type="project" value="TreeGrafter"/>
</dbReference>
<dbReference type="InterPro" id="IPR027417">
    <property type="entry name" value="P-loop_NTPase"/>
</dbReference>
<feature type="region of interest" description="Disordered" evidence="11">
    <location>
        <begin position="793"/>
        <end position="926"/>
    </location>
</feature>
<feature type="compositionally biased region" description="Basic and acidic residues" evidence="11">
    <location>
        <begin position="800"/>
        <end position="814"/>
    </location>
</feature>
<accession>A0AAD9DYY2</accession>
<dbReference type="GO" id="GO:0016787">
    <property type="term" value="F:hydrolase activity"/>
    <property type="evidence" value="ECO:0007669"/>
    <property type="project" value="UniProtKB-KW"/>
</dbReference>
<dbReference type="InterPro" id="IPR014001">
    <property type="entry name" value="Helicase_ATP-bd"/>
</dbReference>
<dbReference type="GO" id="GO:0005737">
    <property type="term" value="C:cytoplasm"/>
    <property type="evidence" value="ECO:0007669"/>
    <property type="project" value="TreeGrafter"/>
</dbReference>
<dbReference type="InterPro" id="IPR010716">
    <property type="entry name" value="RECQ5"/>
</dbReference>
<dbReference type="PANTHER" id="PTHR13710">
    <property type="entry name" value="DNA HELICASE RECQ FAMILY MEMBER"/>
    <property type="match status" value="1"/>
</dbReference>
<evidence type="ECO:0000256" key="10">
    <source>
        <dbReference type="ARBA" id="ARBA00034808"/>
    </source>
</evidence>
<dbReference type="GO" id="GO:0005694">
    <property type="term" value="C:chromosome"/>
    <property type="evidence" value="ECO:0007669"/>
    <property type="project" value="InterPro"/>
</dbReference>
<reference evidence="14" key="1">
    <citation type="submission" date="2023-03" db="EMBL/GenBank/DDBJ databases">
        <title>Electrophorus voltai genome.</title>
        <authorList>
            <person name="Bian C."/>
        </authorList>
    </citation>
    <scope>NUCLEOTIDE SEQUENCE</scope>
    <source>
        <strain evidence="14">CB-2022</strain>
        <tissue evidence="14">Muscle</tissue>
    </source>
</reference>
<evidence type="ECO:0000256" key="5">
    <source>
        <dbReference type="ARBA" id="ARBA00022806"/>
    </source>
</evidence>
<dbReference type="Gene3D" id="3.40.50.300">
    <property type="entry name" value="P-loop containing nucleotide triphosphate hydrolases"/>
    <property type="match status" value="3"/>
</dbReference>
<dbReference type="Pfam" id="PF08236">
    <property type="entry name" value="SRI"/>
    <property type="match status" value="1"/>
</dbReference>
<dbReference type="Pfam" id="PF16124">
    <property type="entry name" value="RecQ_Zn_bind"/>
    <property type="match status" value="1"/>
</dbReference>
<comment type="subcellular location">
    <subcellularLocation>
        <location evidence="1">Nucleus</location>
    </subcellularLocation>
</comment>
<evidence type="ECO:0000256" key="7">
    <source>
        <dbReference type="ARBA" id="ARBA00023235"/>
    </source>
</evidence>
<evidence type="ECO:0000256" key="2">
    <source>
        <dbReference type="ARBA" id="ARBA00005446"/>
    </source>
</evidence>
<dbReference type="SMART" id="SM00487">
    <property type="entry name" value="DEXDc"/>
    <property type="match status" value="1"/>
</dbReference>
<keyword evidence="8" id="KW-0539">Nucleus</keyword>
<dbReference type="GO" id="GO:0009378">
    <property type="term" value="F:four-way junction helicase activity"/>
    <property type="evidence" value="ECO:0007669"/>
    <property type="project" value="TreeGrafter"/>
</dbReference>
<keyword evidence="15" id="KW-1185">Reference proteome</keyword>
<dbReference type="NCBIfam" id="TIGR00614">
    <property type="entry name" value="recQ_fam"/>
    <property type="match status" value="1"/>
</dbReference>
<evidence type="ECO:0000259" key="12">
    <source>
        <dbReference type="PROSITE" id="PS51192"/>
    </source>
</evidence>